<dbReference type="AlphaFoldDB" id="A0A7G7MTM5"/>
<proteinExistence type="inferred from homology"/>
<feature type="transmembrane region" description="Helical" evidence="18">
    <location>
        <begin position="172"/>
        <end position="189"/>
    </location>
</feature>
<evidence type="ECO:0000256" key="5">
    <source>
        <dbReference type="ARBA" id="ARBA00021008"/>
    </source>
</evidence>
<keyword evidence="14 18" id="KW-0830">Ubiquinone</keyword>
<keyword evidence="13 18" id="KW-0520">NAD</keyword>
<dbReference type="PRINTS" id="PR01436">
    <property type="entry name" value="NADHDHGNASE2"/>
</dbReference>
<dbReference type="GO" id="GO:0008137">
    <property type="term" value="F:NADH dehydrogenase (ubiquinone) activity"/>
    <property type="evidence" value="ECO:0007669"/>
    <property type="project" value="UniProtKB-EC"/>
</dbReference>
<dbReference type="EMBL" id="MK614511">
    <property type="protein sequence ID" value="QNG56184.1"/>
    <property type="molecule type" value="Genomic_DNA"/>
</dbReference>
<feature type="transmembrane region" description="Helical" evidence="18">
    <location>
        <begin position="270"/>
        <end position="290"/>
    </location>
</feature>
<feature type="transmembrane region" description="Helical" evidence="18">
    <location>
        <begin position="310"/>
        <end position="332"/>
    </location>
</feature>
<evidence type="ECO:0000256" key="9">
    <source>
        <dbReference type="ARBA" id="ARBA00022792"/>
    </source>
</evidence>
<evidence type="ECO:0000256" key="17">
    <source>
        <dbReference type="ARBA" id="ARBA00049551"/>
    </source>
</evidence>
<comment type="function">
    <text evidence="18">Core subunit of the mitochondrial membrane respiratory chain NADH dehydrogenase (Complex I) which catalyzes electron transfer from NADH through the respiratory chain, using ubiquinone as an electron acceptor. Essential for the catalytic activity and assembly of complex I.</text>
</comment>
<comment type="catalytic activity">
    <reaction evidence="17 18">
        <text>a ubiquinone + NADH + 5 H(+)(in) = a ubiquinol + NAD(+) + 4 H(+)(out)</text>
        <dbReference type="Rhea" id="RHEA:29091"/>
        <dbReference type="Rhea" id="RHEA-COMP:9565"/>
        <dbReference type="Rhea" id="RHEA-COMP:9566"/>
        <dbReference type="ChEBI" id="CHEBI:15378"/>
        <dbReference type="ChEBI" id="CHEBI:16389"/>
        <dbReference type="ChEBI" id="CHEBI:17976"/>
        <dbReference type="ChEBI" id="CHEBI:57540"/>
        <dbReference type="ChEBI" id="CHEBI:57945"/>
        <dbReference type="EC" id="7.1.1.2"/>
    </reaction>
</comment>
<evidence type="ECO:0000256" key="1">
    <source>
        <dbReference type="ARBA" id="ARBA00003257"/>
    </source>
</evidence>
<keyword evidence="10 18" id="KW-1278">Translocase</keyword>
<comment type="similarity">
    <text evidence="3 18">Belongs to the complex I subunit 2 family.</text>
</comment>
<feature type="domain" description="NADH:quinone oxidoreductase/Mrp antiporter transmembrane" evidence="19">
    <location>
        <begin position="23"/>
        <end position="283"/>
    </location>
</feature>
<evidence type="ECO:0000256" key="13">
    <source>
        <dbReference type="ARBA" id="ARBA00023027"/>
    </source>
</evidence>
<evidence type="ECO:0000256" key="8">
    <source>
        <dbReference type="ARBA" id="ARBA00022692"/>
    </source>
</evidence>
<evidence type="ECO:0000256" key="14">
    <source>
        <dbReference type="ARBA" id="ARBA00023075"/>
    </source>
</evidence>
<keyword evidence="8 18" id="KW-0812">Transmembrane</keyword>
<dbReference type="EC" id="7.1.1.2" evidence="4 18"/>
<comment type="subcellular location">
    <subcellularLocation>
        <location evidence="2 18">Mitochondrion inner membrane</location>
        <topology evidence="2 18">Multi-pass membrane protein</topology>
    </subcellularLocation>
</comment>
<dbReference type="InterPro" id="IPR003917">
    <property type="entry name" value="NADH_UbQ_OxRdtase_chain2"/>
</dbReference>
<keyword evidence="11 18" id="KW-0249">Electron transport</keyword>
<dbReference type="PANTHER" id="PTHR46552:SF1">
    <property type="entry name" value="NADH-UBIQUINONE OXIDOREDUCTASE CHAIN 2"/>
    <property type="match status" value="1"/>
</dbReference>
<evidence type="ECO:0000256" key="6">
    <source>
        <dbReference type="ARBA" id="ARBA00022448"/>
    </source>
</evidence>
<organism evidence="20">
    <name type="scientific">Pediacus ater</name>
    <dbReference type="NCBI Taxonomy" id="2528282"/>
    <lineage>
        <taxon>Eukaryota</taxon>
        <taxon>Metazoa</taxon>
        <taxon>Ecdysozoa</taxon>
        <taxon>Arthropoda</taxon>
        <taxon>Hexapoda</taxon>
        <taxon>Insecta</taxon>
        <taxon>Pterygota</taxon>
        <taxon>Neoptera</taxon>
        <taxon>Endopterygota</taxon>
        <taxon>Coleoptera</taxon>
        <taxon>Polyphaga</taxon>
        <taxon>Cucujiformia</taxon>
        <taxon>Cucujidae</taxon>
        <taxon>Pediacus</taxon>
    </lineage>
</organism>
<keyword evidence="9 18" id="KW-0999">Mitochondrion inner membrane</keyword>
<feature type="transmembrane region" description="Helical" evidence="18">
    <location>
        <begin position="236"/>
        <end position="258"/>
    </location>
</feature>
<evidence type="ECO:0000256" key="11">
    <source>
        <dbReference type="ARBA" id="ARBA00022982"/>
    </source>
</evidence>
<feature type="transmembrane region" description="Helical" evidence="18">
    <location>
        <begin position="147"/>
        <end position="165"/>
    </location>
</feature>
<protein>
    <recommendedName>
        <fullName evidence="5 18">NADH-ubiquinone oxidoreductase chain 2</fullName>
        <ecNumber evidence="4 18">7.1.1.2</ecNumber>
    </recommendedName>
</protein>
<keyword evidence="15 18" id="KW-0496">Mitochondrion</keyword>
<geneLocation type="mitochondrion" evidence="20"/>
<dbReference type="InterPro" id="IPR001750">
    <property type="entry name" value="ND/Mrp_TM"/>
</dbReference>
<dbReference type="GO" id="GO:0005743">
    <property type="term" value="C:mitochondrial inner membrane"/>
    <property type="evidence" value="ECO:0007669"/>
    <property type="project" value="UniProtKB-SubCell"/>
</dbReference>
<dbReference type="Pfam" id="PF00361">
    <property type="entry name" value="Proton_antipo_M"/>
    <property type="match status" value="1"/>
</dbReference>
<name>A0A7G7MTM5_9CUCU</name>
<reference evidence="20" key="1">
    <citation type="journal article" date="2020" name="Syst. Entomol.">
        <title>A comprehensive phylogeny of flat bark beetles (Coleoptera: Cucujidae) with a revised classification and a new South American genus.</title>
        <authorList>
            <person name="Jin M."/>
            <person name="Zwick A."/>
            <person name="Slipinski A."/>
            <person name="Marris J.W.M."/>
            <person name="Thomas M.C."/>
            <person name="Pang H."/>
        </authorList>
    </citation>
    <scope>NUCLEOTIDE SEQUENCE</scope>
</reference>
<feature type="transmembrane region" description="Helical" evidence="18">
    <location>
        <begin position="59"/>
        <end position="78"/>
    </location>
</feature>
<evidence type="ECO:0000256" key="3">
    <source>
        <dbReference type="ARBA" id="ARBA00007012"/>
    </source>
</evidence>
<evidence type="ECO:0000256" key="4">
    <source>
        <dbReference type="ARBA" id="ARBA00012944"/>
    </source>
</evidence>
<keyword evidence="6" id="KW-0813">Transport</keyword>
<feature type="transmembrane region" description="Helical" evidence="18">
    <location>
        <begin position="90"/>
        <end position="112"/>
    </location>
</feature>
<sequence length="335" mass="39639">MTNLFKIMFINSLIFGTLLTISSYSWMSMWMGLEINLLSIIPLMNNSKNIYPSESAMKYFMTQMMASIILLFSIILMMNKFEMLNFDNLYLMMMFNSSLLTKMGAAPFHFWFPEIMEGLSWMNCFIMLTWQKLAPMIIIMYNNNMIFLSYIIIISSMIGSLMGLNQSSLRKIMTYSSINHIGWLLASIISNKMIWMIYFIIYSFLTLNLILIFYTYNIFHLNQLNNFFNKNKMMKFFFNMNFLSLGGLPPFLGFLPKWLTINSLIINKSFFLTLILIILTLITLFFYLRITFTNLMFYSIEQMYIMNKNLNFPLFFINNISLITIILAPMIFNFL</sequence>
<dbReference type="PANTHER" id="PTHR46552">
    <property type="entry name" value="NADH-UBIQUINONE OXIDOREDUCTASE CHAIN 2"/>
    <property type="match status" value="1"/>
</dbReference>
<gene>
    <name evidence="20" type="primary">nad2</name>
</gene>
<evidence type="ECO:0000256" key="2">
    <source>
        <dbReference type="ARBA" id="ARBA00004448"/>
    </source>
</evidence>
<keyword evidence="7 18" id="KW-0679">Respiratory chain</keyword>
<keyword evidence="12 18" id="KW-1133">Transmembrane helix</keyword>
<evidence type="ECO:0000259" key="19">
    <source>
        <dbReference type="Pfam" id="PF00361"/>
    </source>
</evidence>
<evidence type="ECO:0000256" key="16">
    <source>
        <dbReference type="ARBA" id="ARBA00023136"/>
    </source>
</evidence>
<evidence type="ECO:0000256" key="10">
    <source>
        <dbReference type="ARBA" id="ARBA00022967"/>
    </source>
</evidence>
<evidence type="ECO:0000256" key="12">
    <source>
        <dbReference type="ARBA" id="ARBA00022989"/>
    </source>
</evidence>
<feature type="transmembrane region" description="Helical" evidence="18">
    <location>
        <begin position="195"/>
        <end position="216"/>
    </location>
</feature>
<keyword evidence="16 18" id="KW-0472">Membrane</keyword>
<evidence type="ECO:0000256" key="18">
    <source>
        <dbReference type="RuleBase" id="RU003403"/>
    </source>
</evidence>
<evidence type="ECO:0000313" key="20">
    <source>
        <dbReference type="EMBL" id="QNG56184.1"/>
    </source>
</evidence>
<comment type="function">
    <text evidence="1">Core subunit of the mitochondrial membrane respiratory chain NADH dehydrogenase (Complex I) that is believed to belong to the minimal assembly required for catalysis. Complex I functions in the transfer of electrons from NADH to the respiratory chain. The immediate electron acceptor for the enzyme is believed to be ubiquinone.</text>
</comment>
<evidence type="ECO:0000256" key="15">
    <source>
        <dbReference type="ARBA" id="ARBA00023128"/>
    </source>
</evidence>
<feature type="transmembrane region" description="Helical" evidence="18">
    <location>
        <begin position="7"/>
        <end position="24"/>
    </location>
</feature>
<accession>A0A7G7MTM5</accession>
<dbReference type="InterPro" id="IPR050175">
    <property type="entry name" value="Complex_I_Subunit_2"/>
</dbReference>
<dbReference type="GO" id="GO:0006120">
    <property type="term" value="P:mitochondrial electron transport, NADH to ubiquinone"/>
    <property type="evidence" value="ECO:0007669"/>
    <property type="project" value="InterPro"/>
</dbReference>
<evidence type="ECO:0000256" key="7">
    <source>
        <dbReference type="ARBA" id="ARBA00022660"/>
    </source>
</evidence>